<keyword evidence="1" id="KW-0812">Transmembrane</keyword>
<gene>
    <name evidence="2" type="ordered locus">CKO_04216</name>
</gene>
<dbReference type="Proteomes" id="UP000008148">
    <property type="component" value="Chromosome"/>
</dbReference>
<evidence type="ECO:0000313" key="3">
    <source>
        <dbReference type="Proteomes" id="UP000008148"/>
    </source>
</evidence>
<dbReference type="HOGENOM" id="CLU_2895885_0_0_6"/>
<keyword evidence="1" id="KW-0472">Membrane</keyword>
<dbReference type="EMBL" id="CP000822">
    <property type="protein sequence ID" value="ABV15275.1"/>
    <property type="molecule type" value="Genomic_DNA"/>
</dbReference>
<feature type="transmembrane region" description="Helical" evidence="1">
    <location>
        <begin position="35"/>
        <end position="58"/>
    </location>
</feature>
<sequence length="62" mass="7203">MKDFNVAQVHGCHRWLSPQWILSISFLHRLAIKRYFLFPSVCGVIIKNVLPGVCYATFTELH</sequence>
<keyword evidence="3" id="KW-1185">Reference proteome</keyword>
<organism evidence="2 3">
    <name type="scientific">Citrobacter koseri (strain ATCC BAA-895 / CDC 4225-83 / SGSC4696)</name>
    <dbReference type="NCBI Taxonomy" id="290338"/>
    <lineage>
        <taxon>Bacteria</taxon>
        <taxon>Pseudomonadati</taxon>
        <taxon>Pseudomonadota</taxon>
        <taxon>Gammaproteobacteria</taxon>
        <taxon>Enterobacterales</taxon>
        <taxon>Enterobacteriaceae</taxon>
        <taxon>Citrobacter</taxon>
    </lineage>
</organism>
<dbReference type="AlphaFoldDB" id="A8AP61"/>
<protein>
    <submittedName>
        <fullName evidence="2">Uncharacterized protein</fullName>
    </submittedName>
</protein>
<dbReference type="KEGG" id="cko:CKO_04216"/>
<evidence type="ECO:0000256" key="1">
    <source>
        <dbReference type="SAM" id="Phobius"/>
    </source>
</evidence>
<reference evidence="2 3" key="1">
    <citation type="submission" date="2007-08" db="EMBL/GenBank/DDBJ databases">
        <authorList>
            <consortium name="The Citrobacter koseri Genome Sequencing Project"/>
            <person name="McClelland M."/>
            <person name="Sanderson E.K."/>
            <person name="Porwollik S."/>
            <person name="Spieth J."/>
            <person name="Clifton W.S."/>
            <person name="Latreille P."/>
            <person name="Courtney L."/>
            <person name="Wang C."/>
            <person name="Pepin K."/>
            <person name="Bhonagiri V."/>
            <person name="Nash W."/>
            <person name="Johnson M."/>
            <person name="Thiruvilangam P."/>
            <person name="Wilson R."/>
        </authorList>
    </citation>
    <scope>NUCLEOTIDE SEQUENCE [LARGE SCALE GENOMIC DNA]</scope>
    <source>
        <strain evidence="3">ATCC BAA-895 / CDC 4225-83 / SGSC4696</strain>
    </source>
</reference>
<name>A8AP61_CITK8</name>
<keyword evidence="1" id="KW-1133">Transmembrane helix</keyword>
<accession>A8AP61</accession>
<proteinExistence type="predicted"/>
<evidence type="ECO:0000313" key="2">
    <source>
        <dbReference type="EMBL" id="ABV15275.1"/>
    </source>
</evidence>